<reference evidence="3 4" key="1">
    <citation type="submission" date="2016-09" db="EMBL/GenBank/DDBJ databases">
        <title>Streptomyces platensis DSM40041, a candidate organism with high potential of specific P450 cytochromes.</title>
        <authorList>
            <person name="Grumaz C."/>
            <person name="Vainshtein Y."/>
            <person name="Kirstahler P."/>
            <person name="Sohn K."/>
        </authorList>
    </citation>
    <scope>NUCLEOTIDE SEQUENCE [LARGE SCALE GENOMIC DNA]</scope>
    <source>
        <strain evidence="3 4">DSM 40041</strain>
    </source>
</reference>
<proteinExistence type="predicted"/>
<dbReference type="Proteomes" id="UP000194225">
    <property type="component" value="Unassembled WGS sequence"/>
</dbReference>
<gene>
    <name evidence="3" type="ORF">BG653_00891</name>
</gene>
<feature type="region of interest" description="Disordered" evidence="1">
    <location>
        <begin position="128"/>
        <end position="205"/>
    </location>
</feature>
<organism evidence="3 4">
    <name type="scientific">Streptomyces platensis</name>
    <dbReference type="NCBI Taxonomy" id="58346"/>
    <lineage>
        <taxon>Bacteria</taxon>
        <taxon>Bacillati</taxon>
        <taxon>Actinomycetota</taxon>
        <taxon>Actinomycetes</taxon>
        <taxon>Kitasatosporales</taxon>
        <taxon>Streptomycetaceae</taxon>
        <taxon>Streptomyces</taxon>
    </lineage>
</organism>
<feature type="compositionally biased region" description="Basic and acidic residues" evidence="1">
    <location>
        <begin position="128"/>
        <end position="137"/>
    </location>
</feature>
<evidence type="ECO:0000313" key="4">
    <source>
        <dbReference type="Proteomes" id="UP000194225"/>
    </source>
</evidence>
<name>A0ABX3Y3C3_STRPT</name>
<evidence type="ECO:0000256" key="1">
    <source>
        <dbReference type="SAM" id="MobiDB-lite"/>
    </source>
</evidence>
<protein>
    <recommendedName>
        <fullName evidence="2">Putative T7SS secretion signal domain-containing protein</fullName>
    </recommendedName>
</protein>
<comment type="caution">
    <text evidence="3">The sequence shown here is derived from an EMBL/GenBank/DDBJ whole genome shotgun (WGS) entry which is preliminary data.</text>
</comment>
<feature type="domain" description="Putative T7SS secretion signal" evidence="2">
    <location>
        <begin position="4"/>
        <end position="135"/>
    </location>
</feature>
<evidence type="ECO:0000313" key="3">
    <source>
        <dbReference type="EMBL" id="OSY47636.1"/>
    </source>
</evidence>
<dbReference type="InterPro" id="IPR049082">
    <property type="entry name" value="T7SS_signal"/>
</dbReference>
<dbReference type="Pfam" id="PF21725">
    <property type="entry name" value="T7SS_signal"/>
    <property type="match status" value="1"/>
</dbReference>
<keyword evidence="4" id="KW-1185">Reference proteome</keyword>
<dbReference type="EMBL" id="MIGA01000003">
    <property type="protein sequence ID" value="OSY47636.1"/>
    <property type="molecule type" value="Genomic_DNA"/>
</dbReference>
<sequence>MTDELGETKDPKGLIPGNVGDVEGVARTLKKQSGKFESVAKGLGAVRISGWNGAAGDRFWEKLSGEKKNWLYASDALSDAAAAISGYAEALSAAQGKAREAIELWDEGDESQAQLILRTARQNLRDHADSAAGKLKDAAGGASDAPSWLQRAGKTAEQQKESGKISVSIRELHESSPLTDRPNSKKKYFGAAGPEDPNAKKPRASEVKLWERKAEVSVWEAEAEGESQFGDDGKVSGKAGLKLLGAEGTAAASVTDGKLQVGAGGKAYLAQASAEGGVEYGMAAAKADATAFAGAEAQVNTSVGKDGVHAGAEAFAGAKATASAHADVAGIGAGATAEGWAGAGAAAHADAGMKDGKFVIGADVGVGLGLGGKVGFQAEIDPQKVADSFSDIGDKVGDGLDAMGDGLESINPFG</sequence>
<accession>A0ABX3Y3C3</accession>
<evidence type="ECO:0000259" key="2">
    <source>
        <dbReference type="Pfam" id="PF21725"/>
    </source>
</evidence>